<dbReference type="SUPFAM" id="SSF53474">
    <property type="entry name" value="alpha/beta-Hydrolases"/>
    <property type="match status" value="1"/>
</dbReference>
<reference evidence="5" key="1">
    <citation type="journal article" date="2023" name="Mol. Phylogenet. Evol.">
        <title>Genome-scale phylogeny and comparative genomics of the fungal order Sordariales.</title>
        <authorList>
            <person name="Hensen N."/>
            <person name="Bonometti L."/>
            <person name="Westerberg I."/>
            <person name="Brannstrom I.O."/>
            <person name="Guillou S."/>
            <person name="Cros-Aarteil S."/>
            <person name="Calhoun S."/>
            <person name="Haridas S."/>
            <person name="Kuo A."/>
            <person name="Mondo S."/>
            <person name="Pangilinan J."/>
            <person name="Riley R."/>
            <person name="LaButti K."/>
            <person name="Andreopoulos B."/>
            <person name="Lipzen A."/>
            <person name="Chen C."/>
            <person name="Yan M."/>
            <person name="Daum C."/>
            <person name="Ng V."/>
            <person name="Clum A."/>
            <person name="Steindorff A."/>
            <person name="Ohm R.A."/>
            <person name="Martin F."/>
            <person name="Silar P."/>
            <person name="Natvig D.O."/>
            <person name="Lalanne C."/>
            <person name="Gautier V."/>
            <person name="Ament-Velasquez S.L."/>
            <person name="Kruys A."/>
            <person name="Hutchinson M.I."/>
            <person name="Powell A.J."/>
            <person name="Barry K."/>
            <person name="Miller A.N."/>
            <person name="Grigoriev I.V."/>
            <person name="Debuchy R."/>
            <person name="Gladieux P."/>
            <person name="Hiltunen Thoren M."/>
            <person name="Johannesson H."/>
        </authorList>
    </citation>
    <scope>NUCLEOTIDE SEQUENCE</scope>
    <source>
        <strain evidence="5">CBS 232.78</strain>
    </source>
</reference>
<keyword evidence="6" id="KW-1185">Reference proteome</keyword>
<dbReference type="AlphaFoldDB" id="A0AAE0U7Z6"/>
<dbReference type="EMBL" id="JAULSW010000001">
    <property type="protein sequence ID" value="KAK3393955.1"/>
    <property type="molecule type" value="Genomic_DNA"/>
</dbReference>
<feature type="region of interest" description="Disordered" evidence="2">
    <location>
        <begin position="839"/>
        <end position="904"/>
    </location>
</feature>
<comment type="caution">
    <text evidence="5">The sequence shown here is derived from an EMBL/GenBank/DDBJ whole genome shotgun (WGS) entry which is preliminary data.</text>
</comment>
<dbReference type="Pfam" id="PF12697">
    <property type="entry name" value="Abhydrolase_6"/>
    <property type="match status" value="1"/>
</dbReference>
<dbReference type="SUPFAM" id="SSF52540">
    <property type="entry name" value="P-loop containing nucleoside triphosphate hydrolases"/>
    <property type="match status" value="1"/>
</dbReference>
<dbReference type="InterPro" id="IPR000073">
    <property type="entry name" value="AB_hydrolase_1"/>
</dbReference>
<dbReference type="Pfam" id="PF24883">
    <property type="entry name" value="NPHP3_N"/>
    <property type="match status" value="1"/>
</dbReference>
<organism evidence="5 6">
    <name type="scientific">Podospora didyma</name>
    <dbReference type="NCBI Taxonomy" id="330526"/>
    <lineage>
        <taxon>Eukaryota</taxon>
        <taxon>Fungi</taxon>
        <taxon>Dikarya</taxon>
        <taxon>Ascomycota</taxon>
        <taxon>Pezizomycotina</taxon>
        <taxon>Sordariomycetes</taxon>
        <taxon>Sordariomycetidae</taxon>
        <taxon>Sordariales</taxon>
        <taxon>Podosporaceae</taxon>
        <taxon>Podospora</taxon>
    </lineage>
</organism>
<feature type="compositionally biased region" description="Low complexity" evidence="2">
    <location>
        <begin position="892"/>
        <end position="904"/>
    </location>
</feature>
<feature type="compositionally biased region" description="Polar residues" evidence="2">
    <location>
        <begin position="953"/>
        <end position="971"/>
    </location>
</feature>
<reference evidence="5" key="2">
    <citation type="submission" date="2023-06" db="EMBL/GenBank/DDBJ databases">
        <authorList>
            <consortium name="Lawrence Berkeley National Laboratory"/>
            <person name="Haridas S."/>
            <person name="Hensen N."/>
            <person name="Bonometti L."/>
            <person name="Westerberg I."/>
            <person name="Brannstrom I.O."/>
            <person name="Guillou S."/>
            <person name="Cros-Aarteil S."/>
            <person name="Calhoun S."/>
            <person name="Kuo A."/>
            <person name="Mondo S."/>
            <person name="Pangilinan J."/>
            <person name="Riley R."/>
            <person name="LaButti K."/>
            <person name="Andreopoulos B."/>
            <person name="Lipzen A."/>
            <person name="Chen C."/>
            <person name="Yanf M."/>
            <person name="Daum C."/>
            <person name="Ng V."/>
            <person name="Clum A."/>
            <person name="Steindorff A."/>
            <person name="Ohm R."/>
            <person name="Martin F."/>
            <person name="Silar P."/>
            <person name="Natvig D."/>
            <person name="Lalanne C."/>
            <person name="Gautier V."/>
            <person name="Ament-velasquez S.L."/>
            <person name="Kruys A."/>
            <person name="Hutchinson M.I."/>
            <person name="Powell A.J."/>
            <person name="Barry K."/>
            <person name="Miller A.N."/>
            <person name="Grigoriev I.V."/>
            <person name="Debuchy R."/>
            <person name="Gladieux P."/>
            <person name="Thoren M.H."/>
            <person name="Johannesson H."/>
        </authorList>
    </citation>
    <scope>NUCLEOTIDE SEQUENCE</scope>
    <source>
        <strain evidence="5">CBS 232.78</strain>
    </source>
</reference>
<sequence>MADSVGIVKFHPKQEPKLHITKTDIVFVHGLGGHFSKTWQAKDWTVWPRDLLPILKDIHNVRVLSFDYNSSIKGSTAMTSNRAKQLLVFLEHERQDLHARARPVVFVGHSLGGVIIKQAIRLASPGLLGGSEHPSLGLATLGVMFFATPHGKIDEEVWKKFCCEVLRLNKPNEHATPTTGMLKQVIKNTAELAEITEEFCYLEKQLGLVSFIEEDEIREVKSLLVRQDTSLLAPGQRLAKRLPGDHLQMCKFNWKDKDAFEQSVGKWMKWIIDKSPRSGAHRHRQALNSLCQDIFHQYFLSKEATPGTCGWITKRLEDWIKPSKPKKPRQWIHGPPGCGKSYAAKHLITSLHMHGPKFQVVHCFLKDSSSARNNVRALLRATVHLALTLKPDLIEELVVPVFQDEQKLEAWSMDELRALWPKVMARLAQQGPLFVIVDGFDEIGKECRDEFLKCIRELEHIIGATGDMRLLLLSREYEGIDIQSIKFGFDRHGVSHADTKTDIEKSIMAGLETIRQARAVRNMPKYSEAVRTRLKGKILEHAKGSYLWAAMAVERLSRTLPEASRLEDIYTNLLPKRLAGLCDEILEAAQKNPEAAPFIRHVLLWLTFQRRGLNAAELNIAQALGCARDKYLGHEEMNNQKLGKHLVDDLETEVDWWCGEFVKRTDNGHFEIIHREVKEYLTTRADQLLSIVGDGTTNHHHHHHRSEHYTKPRVHAALGSLCATYLAMPYFRDSGVPGIQDETEVNRGDIWETKVRKRILENSFVSYAALNWSEHLREAGHKCLLEVSTDLDLRHLVLLEDKATHYAISWTEVWWFYQTWPRMRYSTDAIGPMVVHKGSESTADEQTTNSGHHLRAEKPAVTMTLKTQPTDAIIKTPSKPEKRPTKAFKQPTSQAQSATQASDTTIASTTIASTTIASTTIASTTNARTTIASTTIAGTTIASSTNSATRNTQPHTPNQNDIGTARGTRSY</sequence>
<dbReference type="InterPro" id="IPR027417">
    <property type="entry name" value="P-loop_NTPase"/>
</dbReference>
<feature type="region of interest" description="Disordered" evidence="2">
    <location>
        <begin position="943"/>
        <end position="971"/>
    </location>
</feature>
<gene>
    <name evidence="5" type="ORF">B0H63DRAFT_555240</name>
</gene>
<feature type="compositionally biased region" description="Low complexity" evidence="2">
    <location>
        <begin position="943"/>
        <end position="952"/>
    </location>
</feature>
<dbReference type="Proteomes" id="UP001285441">
    <property type="component" value="Unassembled WGS sequence"/>
</dbReference>
<protein>
    <recommendedName>
        <fullName evidence="7">DUF676 domain-containing protein</fullName>
    </recommendedName>
</protein>
<accession>A0AAE0U7Z6</accession>
<proteinExistence type="predicted"/>
<feature type="compositionally biased region" description="Polar residues" evidence="2">
    <location>
        <begin position="840"/>
        <end position="851"/>
    </location>
</feature>
<feature type="domain" description="AB hydrolase-1" evidence="3">
    <location>
        <begin position="25"/>
        <end position="125"/>
    </location>
</feature>
<name>A0AAE0U7Z6_9PEZI</name>
<evidence type="ECO:0000256" key="2">
    <source>
        <dbReference type="SAM" id="MobiDB-lite"/>
    </source>
</evidence>
<evidence type="ECO:0000313" key="6">
    <source>
        <dbReference type="Proteomes" id="UP001285441"/>
    </source>
</evidence>
<dbReference type="Gene3D" id="3.40.50.300">
    <property type="entry name" value="P-loop containing nucleotide triphosphate hydrolases"/>
    <property type="match status" value="1"/>
</dbReference>
<dbReference type="Gene3D" id="3.40.50.1820">
    <property type="entry name" value="alpha/beta hydrolase"/>
    <property type="match status" value="1"/>
</dbReference>
<dbReference type="InterPro" id="IPR056884">
    <property type="entry name" value="NPHP3-like_N"/>
</dbReference>
<feature type="domain" description="Nephrocystin 3-like N-terminal" evidence="4">
    <location>
        <begin position="307"/>
        <end position="475"/>
    </location>
</feature>
<evidence type="ECO:0008006" key="7">
    <source>
        <dbReference type="Google" id="ProtNLM"/>
    </source>
</evidence>
<dbReference type="PANTHER" id="PTHR10039:SF14">
    <property type="entry name" value="NACHT DOMAIN-CONTAINING PROTEIN"/>
    <property type="match status" value="1"/>
</dbReference>
<dbReference type="InterPro" id="IPR029058">
    <property type="entry name" value="AB_hydrolase_fold"/>
</dbReference>
<evidence type="ECO:0000256" key="1">
    <source>
        <dbReference type="ARBA" id="ARBA00022737"/>
    </source>
</evidence>
<dbReference type="PANTHER" id="PTHR10039">
    <property type="entry name" value="AMELOGENIN"/>
    <property type="match status" value="1"/>
</dbReference>
<evidence type="ECO:0000313" key="5">
    <source>
        <dbReference type="EMBL" id="KAK3393955.1"/>
    </source>
</evidence>
<evidence type="ECO:0000259" key="3">
    <source>
        <dbReference type="Pfam" id="PF12697"/>
    </source>
</evidence>
<evidence type="ECO:0000259" key="4">
    <source>
        <dbReference type="Pfam" id="PF24883"/>
    </source>
</evidence>
<keyword evidence="1" id="KW-0677">Repeat</keyword>